<dbReference type="AlphaFoldDB" id="I7IH92"/>
<protein>
    <submittedName>
        <fullName evidence="1">Uncharacterized protein</fullName>
    </submittedName>
</protein>
<dbReference type="RefSeq" id="XP_012649815.1">
    <property type="nucleotide sequence ID" value="XM_012794361.1"/>
</dbReference>
<name>I7IH92_BABMR</name>
<dbReference type="KEGG" id="bmic:BmR1_04g06045"/>
<evidence type="ECO:0000313" key="2">
    <source>
        <dbReference type="Proteomes" id="UP000002899"/>
    </source>
</evidence>
<dbReference type="EMBL" id="LN871599">
    <property type="protein sequence ID" value="CCF75407.1"/>
    <property type="molecule type" value="Genomic_DNA"/>
</dbReference>
<reference evidence="1 2" key="2">
    <citation type="journal article" date="2013" name="PLoS ONE">
        <title>Whole genome mapping and re-organization of the nuclear and mitochondrial genomes of Babesia microti isolates.</title>
        <authorList>
            <person name="Cornillot E."/>
            <person name="Dassouli A."/>
            <person name="Garg A."/>
            <person name="Pachikara N."/>
            <person name="Randazzo S."/>
            <person name="Depoix D."/>
            <person name="Carcy B."/>
            <person name="Delbecq S."/>
            <person name="Frutos R."/>
            <person name="Silva J.C."/>
            <person name="Sutton R."/>
            <person name="Krause P.J."/>
            <person name="Mamoun C.B."/>
        </authorList>
    </citation>
    <scope>NUCLEOTIDE SEQUENCE [LARGE SCALE GENOMIC DNA]</scope>
    <source>
        <strain evidence="1 2">RI</strain>
    </source>
</reference>
<organism evidence="1 2">
    <name type="scientific">Babesia microti (strain RI)</name>
    <dbReference type="NCBI Taxonomy" id="1133968"/>
    <lineage>
        <taxon>Eukaryota</taxon>
        <taxon>Sar</taxon>
        <taxon>Alveolata</taxon>
        <taxon>Apicomplexa</taxon>
        <taxon>Aconoidasida</taxon>
        <taxon>Piroplasmida</taxon>
        <taxon>Babesiidae</taxon>
        <taxon>Babesia</taxon>
    </lineage>
</organism>
<gene>
    <name evidence="1" type="ORF">BmR1_04g06045</name>
</gene>
<reference evidence="1 2" key="3">
    <citation type="journal article" date="2016" name="Sci. Rep.">
        <title>Genome-wide diversity and gene expression profiling of Babesia microti isolates identify polymorphic genes that mediate host-pathogen interactions.</title>
        <authorList>
            <person name="Silva J.C."/>
            <person name="Cornillot E."/>
            <person name="McCracken C."/>
            <person name="Usmani-Brown S."/>
            <person name="Dwivedi A."/>
            <person name="Ifeonu O.O."/>
            <person name="Crabtree J."/>
            <person name="Gotia H.T."/>
            <person name="Virji A.Z."/>
            <person name="Reynes C."/>
            <person name="Colinge J."/>
            <person name="Kumar V."/>
            <person name="Lawres L."/>
            <person name="Pazzi J.E."/>
            <person name="Pablo J.V."/>
            <person name="Hung C."/>
            <person name="Brancato J."/>
            <person name="Kumari P."/>
            <person name="Orvis J."/>
            <person name="Tretina K."/>
            <person name="Chibucos M."/>
            <person name="Ott S."/>
            <person name="Sadzewicz L."/>
            <person name="Sengamalay N."/>
            <person name="Shetty A.C."/>
            <person name="Su Q."/>
            <person name="Tallon L."/>
            <person name="Fraser C.M."/>
            <person name="Frutos R."/>
            <person name="Molina D.M."/>
            <person name="Krause P.J."/>
            <person name="Ben Mamoun C."/>
        </authorList>
    </citation>
    <scope>NUCLEOTIDE SEQUENCE [LARGE SCALE GENOMIC DNA]</scope>
    <source>
        <strain evidence="1 2">RI</strain>
    </source>
</reference>
<dbReference type="GeneID" id="24425854"/>
<evidence type="ECO:0000313" key="1">
    <source>
        <dbReference type="EMBL" id="CCF75407.1"/>
    </source>
</evidence>
<proteinExistence type="predicted"/>
<accession>I7IH92</accession>
<sequence length="129" mass="15013">MPILLHADFIQDYSNDDKETTAPPSTTISYLVNATGELMEKDIKQRLALKERVEILRELKSAVIDDFEKERSNFKTEELRTHVCVDEEFPLKNCLMDFKSITSEKQFDHLISCYHHLDAYEACVRRNSG</sequence>
<reference evidence="1 2" key="1">
    <citation type="journal article" date="2012" name="Nucleic Acids Res.">
        <title>Sequencing of the smallest Apicomplexan genome from the human pathogen Babesia microti.</title>
        <authorList>
            <person name="Cornillot E."/>
            <person name="Hadj-Kaddour K."/>
            <person name="Dassouli A."/>
            <person name="Noel B."/>
            <person name="Ranwez V."/>
            <person name="Vacherie B."/>
            <person name="Augagneur Y."/>
            <person name="Bres V."/>
            <person name="Duclos A."/>
            <person name="Randazzo S."/>
            <person name="Carcy B."/>
            <person name="Debierre-Grockiego F."/>
            <person name="Delbecq S."/>
            <person name="Moubri-Menage K."/>
            <person name="Shams-Eldin H."/>
            <person name="Usmani-Brown S."/>
            <person name="Bringaud F."/>
            <person name="Wincker P."/>
            <person name="Vivares C.P."/>
            <person name="Schwarz R.T."/>
            <person name="Schetters T.P."/>
            <person name="Krause P.J."/>
            <person name="Gorenflot A."/>
            <person name="Berry V."/>
            <person name="Barbe V."/>
            <person name="Ben Mamoun C."/>
        </authorList>
    </citation>
    <scope>NUCLEOTIDE SEQUENCE [LARGE SCALE GENOMIC DNA]</scope>
    <source>
        <strain evidence="1 2">RI</strain>
    </source>
</reference>
<dbReference type="Proteomes" id="UP000002899">
    <property type="component" value="Chromosome IV"/>
</dbReference>
<keyword evidence="2" id="KW-1185">Reference proteome</keyword>
<dbReference type="VEuPathDB" id="PiroplasmaDB:BmR1_04g06045"/>